<sequence length="315" mass="33737">MASQASRHRAPRPATIEATDPRQPPTVPSCTQRQQLAERLRGVALEAGRQAAGLLRENFRTGIGAEHKTNTHDLVTELDRRSQLLLTRELLSRCPDSWVLGEETVEDLPTGDPSGPIQWIVDPLDGTSNFVHGIAFFCVSIAAAIDDELVASVVIDPVTGDEFSANLQGAFLNGQPLRPRPRPGQQHANLMTDYPSAEAIAADGRIALDLFGQWVLDFATVRRKVSAAMALAHVAAGWADATIGFDTKAWDVAAGAHLVRMSGGSYRGLHHGGEPGPDHLAPGFIAQGPGADYPSLRTAAQRIAEHRSAAARHGR</sequence>
<keyword evidence="2" id="KW-0378">Hydrolase</keyword>
<dbReference type="PRINTS" id="PR00377">
    <property type="entry name" value="IMPHPHTASES"/>
</dbReference>
<feature type="binding site" evidence="4">
    <location>
        <position position="102"/>
    </location>
    <ligand>
        <name>Mg(2+)</name>
        <dbReference type="ChEBI" id="CHEBI:18420"/>
        <label>1</label>
        <note>catalytic</note>
    </ligand>
</feature>
<comment type="cofactor">
    <cofactor evidence="4">
        <name>Mg(2+)</name>
        <dbReference type="ChEBI" id="CHEBI:18420"/>
    </cofactor>
</comment>
<gene>
    <name evidence="6" type="ORF">GcLGCM259_0491</name>
</gene>
<dbReference type="InterPro" id="IPR000760">
    <property type="entry name" value="Inositol_monophosphatase-like"/>
</dbReference>
<keyword evidence="7" id="KW-1185">Reference proteome</keyword>
<feature type="binding site" evidence="4">
    <location>
        <position position="251"/>
    </location>
    <ligand>
        <name>Mg(2+)</name>
        <dbReference type="ChEBI" id="CHEBI:18420"/>
        <label>1</label>
        <note>catalytic</note>
    </ligand>
</feature>
<dbReference type="EMBL" id="CP034412">
    <property type="protein sequence ID" value="QCY46256.1"/>
    <property type="molecule type" value="Genomic_DNA"/>
</dbReference>
<dbReference type="Gene3D" id="3.30.540.10">
    <property type="entry name" value="Fructose-1,6-Bisphosphatase, subunit A, domain 1"/>
    <property type="match status" value="1"/>
</dbReference>
<feature type="binding site" evidence="4">
    <location>
        <position position="125"/>
    </location>
    <ligand>
        <name>Mg(2+)</name>
        <dbReference type="ChEBI" id="CHEBI:18420"/>
        <label>1</label>
        <note>catalytic</note>
    </ligand>
</feature>
<dbReference type="Gene3D" id="3.40.190.80">
    <property type="match status" value="1"/>
</dbReference>
<protein>
    <submittedName>
        <fullName evidence="6">Inositol-1-monophosphatase</fullName>
    </submittedName>
</protein>
<dbReference type="PANTHER" id="PTHR20854:SF4">
    <property type="entry name" value="INOSITOL-1-MONOPHOSPHATASE-RELATED"/>
    <property type="match status" value="1"/>
</dbReference>
<evidence type="ECO:0000313" key="7">
    <source>
        <dbReference type="Proteomes" id="UP000307000"/>
    </source>
</evidence>
<dbReference type="GO" id="GO:0046872">
    <property type="term" value="F:metal ion binding"/>
    <property type="evidence" value="ECO:0007669"/>
    <property type="project" value="UniProtKB-KW"/>
</dbReference>
<evidence type="ECO:0000313" key="6">
    <source>
        <dbReference type="EMBL" id="QCY46256.1"/>
    </source>
</evidence>
<proteinExistence type="predicted"/>
<dbReference type="PANTHER" id="PTHR20854">
    <property type="entry name" value="INOSITOL MONOPHOSPHATASE"/>
    <property type="match status" value="1"/>
</dbReference>
<dbReference type="InterPro" id="IPR020583">
    <property type="entry name" value="Inositol_monoP_metal-BS"/>
</dbReference>
<dbReference type="GO" id="GO:0007165">
    <property type="term" value="P:signal transduction"/>
    <property type="evidence" value="ECO:0007669"/>
    <property type="project" value="TreeGrafter"/>
</dbReference>
<evidence type="ECO:0000256" key="5">
    <source>
        <dbReference type="SAM" id="MobiDB-lite"/>
    </source>
</evidence>
<dbReference type="GO" id="GO:0008934">
    <property type="term" value="F:inositol monophosphate 1-phosphatase activity"/>
    <property type="evidence" value="ECO:0007669"/>
    <property type="project" value="TreeGrafter"/>
</dbReference>
<dbReference type="SUPFAM" id="SSF56655">
    <property type="entry name" value="Carbohydrate phosphatase"/>
    <property type="match status" value="1"/>
</dbReference>
<feature type="binding site" evidence="4">
    <location>
        <position position="124"/>
    </location>
    <ligand>
        <name>Mg(2+)</name>
        <dbReference type="ChEBI" id="CHEBI:18420"/>
        <label>1</label>
        <note>catalytic</note>
    </ligand>
</feature>
<feature type="compositionally biased region" description="Basic residues" evidence="5">
    <location>
        <begin position="1"/>
        <end position="11"/>
    </location>
</feature>
<evidence type="ECO:0000256" key="1">
    <source>
        <dbReference type="ARBA" id="ARBA00022723"/>
    </source>
</evidence>
<feature type="binding site" evidence="4">
    <location>
        <position position="122"/>
    </location>
    <ligand>
        <name>Mg(2+)</name>
        <dbReference type="ChEBI" id="CHEBI:18420"/>
        <label>1</label>
        <note>catalytic</note>
    </ligand>
</feature>
<feature type="region of interest" description="Disordered" evidence="5">
    <location>
        <begin position="1"/>
        <end position="29"/>
    </location>
</feature>
<dbReference type="KEGG" id="gcr:GcLGCM259_0491"/>
<name>A0A5B7WQ43_9MICC</name>
<dbReference type="Pfam" id="PF00459">
    <property type="entry name" value="Inositol_P"/>
    <property type="match status" value="1"/>
</dbReference>
<evidence type="ECO:0000256" key="3">
    <source>
        <dbReference type="ARBA" id="ARBA00022842"/>
    </source>
</evidence>
<organism evidence="6 7">
    <name type="scientific">Glutamicibacter creatinolyticus</name>
    <dbReference type="NCBI Taxonomy" id="162496"/>
    <lineage>
        <taxon>Bacteria</taxon>
        <taxon>Bacillati</taxon>
        <taxon>Actinomycetota</taxon>
        <taxon>Actinomycetes</taxon>
        <taxon>Micrococcales</taxon>
        <taxon>Micrococcaceae</taxon>
        <taxon>Glutamicibacter</taxon>
    </lineage>
</organism>
<keyword evidence="1 4" id="KW-0479">Metal-binding</keyword>
<accession>A0A5B7WQ43</accession>
<dbReference type="GO" id="GO:0006020">
    <property type="term" value="P:inositol metabolic process"/>
    <property type="evidence" value="ECO:0007669"/>
    <property type="project" value="TreeGrafter"/>
</dbReference>
<dbReference type="Proteomes" id="UP000307000">
    <property type="component" value="Chromosome"/>
</dbReference>
<evidence type="ECO:0000256" key="2">
    <source>
        <dbReference type="ARBA" id="ARBA00022801"/>
    </source>
</evidence>
<dbReference type="AlphaFoldDB" id="A0A5B7WQ43"/>
<dbReference type="RefSeq" id="WP_246049704.1">
    <property type="nucleotide sequence ID" value="NZ_CP034412.1"/>
</dbReference>
<reference evidence="6 7" key="1">
    <citation type="submission" date="2018-12" db="EMBL/GenBank/DDBJ databases">
        <title>Complete Genome Sequence of Glutamicibacter creatinolyticus strain LGCM259,isolated from an abscess of a 12-year-old mare in Italy.</title>
        <authorList>
            <person name="Santos R.G."/>
            <person name="Silva A.L."/>
            <person name="Seyffert N."/>
            <person name="Castro T.L.P."/>
            <person name="Attili A.R."/>
            <person name="Rifici C."/>
            <person name="Mazzullo G."/>
            <person name="Brenig B."/>
            <person name="Venanzi F."/>
            <person name="Azevedo V."/>
        </authorList>
    </citation>
    <scope>NUCLEOTIDE SEQUENCE [LARGE SCALE GENOMIC DNA]</scope>
    <source>
        <strain evidence="6 7">LGCM 259</strain>
    </source>
</reference>
<dbReference type="PROSITE" id="PS00629">
    <property type="entry name" value="IMP_1"/>
    <property type="match status" value="1"/>
</dbReference>
<evidence type="ECO:0000256" key="4">
    <source>
        <dbReference type="PIRSR" id="PIRSR600760-2"/>
    </source>
</evidence>
<keyword evidence="3 4" id="KW-0460">Magnesium</keyword>